<protein>
    <submittedName>
        <fullName evidence="1">Uncharacterized protein</fullName>
    </submittedName>
</protein>
<keyword evidence="2" id="KW-1185">Reference proteome</keyword>
<dbReference type="RefSeq" id="XP_013890770.1">
    <property type="nucleotide sequence ID" value="XM_014035316.1"/>
</dbReference>
<accession>A0A0D2M8H9</accession>
<evidence type="ECO:0000313" key="2">
    <source>
        <dbReference type="Proteomes" id="UP000054498"/>
    </source>
</evidence>
<dbReference type="KEGG" id="mng:MNEG_16215"/>
<proteinExistence type="predicted"/>
<organism evidence="1 2">
    <name type="scientific">Monoraphidium neglectum</name>
    <dbReference type="NCBI Taxonomy" id="145388"/>
    <lineage>
        <taxon>Eukaryota</taxon>
        <taxon>Viridiplantae</taxon>
        <taxon>Chlorophyta</taxon>
        <taxon>core chlorophytes</taxon>
        <taxon>Chlorophyceae</taxon>
        <taxon>CS clade</taxon>
        <taxon>Sphaeropleales</taxon>
        <taxon>Selenastraceae</taxon>
        <taxon>Monoraphidium</taxon>
    </lineage>
</organism>
<dbReference type="Proteomes" id="UP000054498">
    <property type="component" value="Unassembled WGS sequence"/>
</dbReference>
<dbReference type="EMBL" id="KK106328">
    <property type="protein sequence ID" value="KIY91750.1"/>
    <property type="molecule type" value="Genomic_DNA"/>
</dbReference>
<gene>
    <name evidence="1" type="ORF">MNEG_16215</name>
</gene>
<feature type="non-terminal residue" evidence="1">
    <location>
        <position position="1"/>
    </location>
</feature>
<dbReference type="AlphaFoldDB" id="A0A0D2M8H9"/>
<dbReference type="GeneID" id="25733952"/>
<sequence>DLDSGAGAATAADRILAEQEFLEKQDAAAGGEARGGREIDIALCVWVGGRMH</sequence>
<name>A0A0D2M8H9_9CHLO</name>
<evidence type="ECO:0000313" key="1">
    <source>
        <dbReference type="EMBL" id="KIY91750.1"/>
    </source>
</evidence>
<reference evidence="1 2" key="1">
    <citation type="journal article" date="2013" name="BMC Genomics">
        <title>Reconstruction of the lipid metabolism for the microalga Monoraphidium neglectum from its genome sequence reveals characteristics suitable for biofuel production.</title>
        <authorList>
            <person name="Bogen C."/>
            <person name="Al-Dilaimi A."/>
            <person name="Albersmeier A."/>
            <person name="Wichmann J."/>
            <person name="Grundmann M."/>
            <person name="Rupp O."/>
            <person name="Lauersen K.J."/>
            <person name="Blifernez-Klassen O."/>
            <person name="Kalinowski J."/>
            <person name="Goesmann A."/>
            <person name="Mussgnug J.H."/>
            <person name="Kruse O."/>
        </authorList>
    </citation>
    <scope>NUCLEOTIDE SEQUENCE [LARGE SCALE GENOMIC DNA]</scope>
    <source>
        <strain evidence="1 2">SAG 48.87</strain>
    </source>
</reference>